<name>A0A1I3C6F7_9PLAN</name>
<reference evidence="2" key="1">
    <citation type="submission" date="2016-10" db="EMBL/GenBank/DDBJ databases">
        <authorList>
            <person name="Varghese N."/>
            <person name="Submissions S."/>
        </authorList>
    </citation>
    <scope>NUCLEOTIDE SEQUENCE [LARGE SCALE GENOMIC DNA]</scope>
    <source>
        <strain evidence="2">DSM 26348</strain>
    </source>
</reference>
<dbReference type="EMBL" id="FOQD01000002">
    <property type="protein sequence ID" value="SFH70165.1"/>
    <property type="molecule type" value="Genomic_DNA"/>
</dbReference>
<protein>
    <submittedName>
        <fullName evidence="1">Uncharacterized protein</fullName>
    </submittedName>
</protein>
<sequence>MPAQPQWLSEFVEGVCGCLHAVEELPPIGCHYIHADQTWEVSIFISPTELVGGEHDGERLSCLYVVDVVDLMHVFDVVESASWQPLALNETDELKSHLAVSGYFQGNSIWLRILAETPERYDPGRFIDLNSGRIVDTWNS</sequence>
<dbReference type="RefSeq" id="WP_092047835.1">
    <property type="nucleotide sequence ID" value="NZ_FOQD01000002.1"/>
</dbReference>
<dbReference type="Proteomes" id="UP000199518">
    <property type="component" value="Unassembled WGS sequence"/>
</dbReference>
<keyword evidence="2" id="KW-1185">Reference proteome</keyword>
<gene>
    <name evidence="1" type="ORF">SAMN05421753_102139</name>
</gene>
<evidence type="ECO:0000313" key="1">
    <source>
        <dbReference type="EMBL" id="SFH70165.1"/>
    </source>
</evidence>
<dbReference type="OrthoDB" id="215530at2"/>
<organism evidence="1 2">
    <name type="scientific">Planctomicrobium piriforme</name>
    <dbReference type="NCBI Taxonomy" id="1576369"/>
    <lineage>
        <taxon>Bacteria</taxon>
        <taxon>Pseudomonadati</taxon>
        <taxon>Planctomycetota</taxon>
        <taxon>Planctomycetia</taxon>
        <taxon>Planctomycetales</taxon>
        <taxon>Planctomycetaceae</taxon>
        <taxon>Planctomicrobium</taxon>
    </lineage>
</organism>
<proteinExistence type="predicted"/>
<dbReference type="AlphaFoldDB" id="A0A1I3C6F7"/>
<evidence type="ECO:0000313" key="2">
    <source>
        <dbReference type="Proteomes" id="UP000199518"/>
    </source>
</evidence>
<accession>A0A1I3C6F7</accession>